<dbReference type="AlphaFoldDB" id="G5H8M6"/>
<protein>
    <recommendedName>
        <fullName evidence="3">DNA-binding protein</fullName>
    </recommendedName>
</protein>
<reference evidence="1 2" key="1">
    <citation type="submission" date="2011-08" db="EMBL/GenBank/DDBJ databases">
        <title>The Genome Sequence of Alistipes indistinctus YIT 12060.</title>
        <authorList>
            <consortium name="The Broad Institute Genome Sequencing Platform"/>
            <person name="Earl A."/>
            <person name="Ward D."/>
            <person name="Feldgarden M."/>
            <person name="Gevers D."/>
            <person name="Morotomi M."/>
            <person name="Young S.K."/>
            <person name="Zeng Q."/>
            <person name="Gargeya S."/>
            <person name="Fitzgerald M."/>
            <person name="Haas B."/>
            <person name="Abouelleil A."/>
            <person name="Alvarado L."/>
            <person name="Arachchi H.M."/>
            <person name="Berlin A."/>
            <person name="Brown A."/>
            <person name="Chapman S.B."/>
            <person name="Chen Z."/>
            <person name="Dunbar C."/>
            <person name="Freedman E."/>
            <person name="Gearin G."/>
            <person name="Gellesch M."/>
            <person name="Goldberg J."/>
            <person name="Griggs A."/>
            <person name="Gujja S."/>
            <person name="Heiman D."/>
            <person name="Howarth C."/>
            <person name="Larson L."/>
            <person name="Lui A."/>
            <person name="MacDonald P.J.P."/>
            <person name="Montmayeur A."/>
            <person name="Murphy C."/>
            <person name="Neiman D."/>
            <person name="Pearson M."/>
            <person name="Priest M."/>
            <person name="Roberts A."/>
            <person name="Saif S."/>
            <person name="Shea T."/>
            <person name="Shenoy N."/>
            <person name="Sisk P."/>
            <person name="Stolte C."/>
            <person name="Sykes S."/>
            <person name="Wortman J."/>
            <person name="Nusbaum C."/>
            <person name="Birren B."/>
        </authorList>
    </citation>
    <scope>NUCLEOTIDE SEQUENCE [LARGE SCALE GENOMIC DNA]</scope>
    <source>
        <strain evidence="1 2">YIT 12060</strain>
    </source>
</reference>
<keyword evidence="2" id="KW-1185">Reference proteome</keyword>
<dbReference type="OrthoDB" id="1121150at2"/>
<proteinExistence type="predicted"/>
<sequence>MVITFNELRRIKDKLPSGSSQRIAEEVGVSVDEVRNYFGGRHFDGAGAPVGIHIEKGPDGGVVTLDDSCILECALRIIAENDAKAV</sequence>
<dbReference type="EMBL" id="ADLD01000011">
    <property type="protein sequence ID" value="EHB92421.1"/>
    <property type="molecule type" value="Genomic_DNA"/>
</dbReference>
<dbReference type="eggNOG" id="ENOG5032T79">
    <property type="taxonomic scope" value="Bacteria"/>
</dbReference>
<evidence type="ECO:0000313" key="2">
    <source>
        <dbReference type="Proteomes" id="UP000006008"/>
    </source>
</evidence>
<accession>G5H8M6</accession>
<gene>
    <name evidence="1" type="ORF">HMPREF9450_01286</name>
</gene>
<evidence type="ECO:0008006" key="3">
    <source>
        <dbReference type="Google" id="ProtNLM"/>
    </source>
</evidence>
<dbReference type="Proteomes" id="UP000006008">
    <property type="component" value="Unassembled WGS sequence"/>
</dbReference>
<dbReference type="PATRIC" id="fig|742725.3.peg.1363"/>
<organism evidence="1 2">
    <name type="scientific">Alistipes indistinctus YIT 12060</name>
    <dbReference type="NCBI Taxonomy" id="742725"/>
    <lineage>
        <taxon>Bacteria</taxon>
        <taxon>Pseudomonadati</taxon>
        <taxon>Bacteroidota</taxon>
        <taxon>Bacteroidia</taxon>
        <taxon>Bacteroidales</taxon>
        <taxon>Rikenellaceae</taxon>
        <taxon>Alistipes</taxon>
    </lineage>
</organism>
<name>G5H8M6_9BACT</name>
<dbReference type="GeneID" id="92815685"/>
<dbReference type="HOGENOM" id="CLU_187659_0_0_10"/>
<comment type="caution">
    <text evidence="1">The sequence shown here is derived from an EMBL/GenBank/DDBJ whole genome shotgun (WGS) entry which is preliminary data.</text>
</comment>
<dbReference type="STRING" id="742725.HMPREF9450_01286"/>
<evidence type="ECO:0000313" key="1">
    <source>
        <dbReference type="EMBL" id="EHB92421.1"/>
    </source>
</evidence>
<dbReference type="RefSeq" id="WP_009134092.1">
    <property type="nucleotide sequence ID" value="NZ_CP102250.1"/>
</dbReference>